<comment type="similarity">
    <text evidence="2">Belongs to the ARS2 family.</text>
</comment>
<dbReference type="Pfam" id="PF13821">
    <property type="entry name" value="DUF4187"/>
    <property type="match status" value="1"/>
</dbReference>
<dbReference type="InterPro" id="IPR007042">
    <property type="entry name" value="SERRATE/Ars2_C"/>
</dbReference>
<name>A0A1U7LS79_NEOID</name>
<feature type="domain" description="C2H2-type" evidence="6">
    <location>
        <begin position="502"/>
        <end position="527"/>
    </location>
</feature>
<dbReference type="GO" id="GO:0031047">
    <property type="term" value="P:regulatory ncRNA-mediated gene silencing"/>
    <property type="evidence" value="ECO:0007669"/>
    <property type="project" value="UniProtKB-ARBA"/>
</dbReference>
<feature type="compositionally biased region" description="Basic and acidic residues" evidence="5">
    <location>
        <begin position="27"/>
        <end position="47"/>
    </location>
</feature>
<comment type="subcellular location">
    <subcellularLocation>
        <location evidence="1">Nucleus</location>
    </subcellularLocation>
</comment>
<dbReference type="Proteomes" id="UP000186594">
    <property type="component" value="Unassembled WGS sequence"/>
</dbReference>
<evidence type="ECO:0000256" key="4">
    <source>
        <dbReference type="PROSITE-ProRule" id="PRU00042"/>
    </source>
</evidence>
<evidence type="ECO:0000313" key="8">
    <source>
        <dbReference type="Proteomes" id="UP000186594"/>
    </source>
</evidence>
<feature type="compositionally biased region" description="Basic and acidic residues" evidence="5">
    <location>
        <begin position="629"/>
        <end position="640"/>
    </location>
</feature>
<keyword evidence="8" id="KW-1185">Reference proteome</keyword>
<evidence type="ECO:0000256" key="5">
    <source>
        <dbReference type="SAM" id="MobiDB-lite"/>
    </source>
</evidence>
<sequence>MSVDQSYPHEQTYVEEMAPPSYMVSVDDGRKRRMSESSRDQFDYDGSKRRRSRSPNGIDRYIPGGGLVRGRGHHGDYYTPRYDRRGAEGLMPNFPYSQRTQRDPYELESLVSFAYYCDWYRIANSAKQESVDDLSVKYEKYRQDLICRLSKRFSEERSKDEWFRERYLPELYEKCEAITLQYQKILFEKFKLKLEQGMFDELKFEIQENSDDANGQNEQNGDIAKQHEPVKMNETEMSTTNARCSSILLIEEIPLNVSRSTIYDQVKGLPNFLYLSLSQPSSSNNFYRTGYIIFSAAVDVEKILATISEQPSKDSFRIVAKAFVLPKKEERISLPVVFSTRERVEADEQQARTLVDSFESQLGEEFRMLPFIESRVSYLSSQTEEDNNEADRNLEKAKTSLDLIVEYLRCVHFFCLYCVHQSDSLISLQQICPSGHARLPLADIDAKLDRKMANWLNTWTHKISLIIDPESASVRKLGGIPIEDHVNDAVRKVFQQEDEGKFRCRIGECAKLFKGEEFVRKHIEKRHKEYVDKAFEEGVMLNNYVRDPSKLIPPAAETPLSIDQIPHEVPTSTIFPGYFPGMYFPVAFIPMVPQPPSRKLKSPLPRQRGRGYGDDPRRERGLRSYQDLDAPKDEVVELDY</sequence>
<dbReference type="InterPro" id="IPR021933">
    <property type="entry name" value="SERRATE/Ars2_N"/>
</dbReference>
<keyword evidence="3" id="KW-0539">Nucleus</keyword>
<dbReference type="InterPro" id="IPR025239">
    <property type="entry name" value="DUF4187"/>
</dbReference>
<evidence type="ECO:0000256" key="2">
    <source>
        <dbReference type="ARBA" id="ARBA00005407"/>
    </source>
</evidence>
<keyword evidence="4" id="KW-0862">Zinc</keyword>
<dbReference type="PANTHER" id="PTHR13165:SF0">
    <property type="entry name" value="SERRATE RNA EFFECTOR MOLECULE HOMOLOG"/>
    <property type="match status" value="1"/>
</dbReference>
<dbReference type="PANTHER" id="PTHR13165">
    <property type="entry name" value="ARSENITE-RESISTANCE PROTEIN 2"/>
    <property type="match status" value="1"/>
</dbReference>
<dbReference type="GO" id="GO:0016070">
    <property type="term" value="P:RNA metabolic process"/>
    <property type="evidence" value="ECO:0007669"/>
    <property type="project" value="UniProtKB-ARBA"/>
</dbReference>
<evidence type="ECO:0000313" key="7">
    <source>
        <dbReference type="EMBL" id="OLL25530.1"/>
    </source>
</evidence>
<feature type="compositionally biased region" description="Basic and acidic residues" evidence="5">
    <location>
        <begin position="611"/>
        <end position="622"/>
    </location>
</feature>
<feature type="region of interest" description="Disordered" evidence="5">
    <location>
        <begin position="1"/>
        <end position="67"/>
    </location>
</feature>
<proteinExistence type="inferred from homology"/>
<feature type="region of interest" description="Disordered" evidence="5">
    <location>
        <begin position="597"/>
        <end position="640"/>
    </location>
</feature>
<reference evidence="7 8" key="1">
    <citation type="submission" date="2016-04" db="EMBL/GenBank/DDBJ databases">
        <title>Evolutionary innovation and constraint leading to complex multicellularity in the Ascomycota.</title>
        <authorList>
            <person name="Cisse O."/>
            <person name="Nguyen A."/>
            <person name="Hewitt D.A."/>
            <person name="Jedd G."/>
            <person name="Stajich J.E."/>
        </authorList>
    </citation>
    <scope>NUCLEOTIDE SEQUENCE [LARGE SCALE GENOMIC DNA]</scope>
    <source>
        <strain evidence="7 8">DAH-3</strain>
    </source>
</reference>
<dbReference type="Pfam" id="PF12066">
    <property type="entry name" value="SERRATE_Ars2_N"/>
    <property type="match status" value="1"/>
</dbReference>
<dbReference type="PROSITE" id="PS00028">
    <property type="entry name" value="ZINC_FINGER_C2H2_1"/>
    <property type="match status" value="1"/>
</dbReference>
<comment type="caution">
    <text evidence="7">The sequence shown here is derived from an EMBL/GenBank/DDBJ whole genome shotgun (WGS) entry which is preliminary data.</text>
</comment>
<organism evidence="7 8">
    <name type="scientific">Neolecta irregularis (strain DAH-3)</name>
    <dbReference type="NCBI Taxonomy" id="1198029"/>
    <lineage>
        <taxon>Eukaryota</taxon>
        <taxon>Fungi</taxon>
        <taxon>Dikarya</taxon>
        <taxon>Ascomycota</taxon>
        <taxon>Taphrinomycotina</taxon>
        <taxon>Neolectales</taxon>
        <taxon>Neolectaceae</taxon>
        <taxon>Neolecta</taxon>
    </lineage>
</organism>
<evidence type="ECO:0000256" key="1">
    <source>
        <dbReference type="ARBA" id="ARBA00004123"/>
    </source>
</evidence>
<dbReference type="InterPro" id="IPR039727">
    <property type="entry name" value="SE/Ars2"/>
</dbReference>
<gene>
    <name evidence="7" type="ORF">NEOLI_004119</name>
</gene>
<keyword evidence="4" id="KW-0863">Zinc-finger</keyword>
<dbReference type="OMA" id="CALECDS"/>
<dbReference type="EMBL" id="LXFE01000379">
    <property type="protein sequence ID" value="OLL25530.1"/>
    <property type="molecule type" value="Genomic_DNA"/>
</dbReference>
<dbReference type="PROSITE" id="PS50157">
    <property type="entry name" value="ZINC_FINGER_C2H2_2"/>
    <property type="match status" value="1"/>
</dbReference>
<dbReference type="InterPro" id="IPR013087">
    <property type="entry name" value="Znf_C2H2_type"/>
</dbReference>
<dbReference type="GO" id="GO:0016604">
    <property type="term" value="C:nuclear body"/>
    <property type="evidence" value="ECO:0007669"/>
    <property type="project" value="TreeGrafter"/>
</dbReference>
<dbReference type="GO" id="GO:0008270">
    <property type="term" value="F:zinc ion binding"/>
    <property type="evidence" value="ECO:0007669"/>
    <property type="project" value="UniProtKB-KW"/>
</dbReference>
<accession>A0A1U7LS79</accession>
<dbReference type="Pfam" id="PF04959">
    <property type="entry name" value="ARS2"/>
    <property type="match status" value="1"/>
</dbReference>
<dbReference type="SMART" id="SM01173">
    <property type="entry name" value="DUF4187"/>
    <property type="match status" value="1"/>
</dbReference>
<evidence type="ECO:0000256" key="3">
    <source>
        <dbReference type="ARBA" id="ARBA00023242"/>
    </source>
</evidence>
<protein>
    <submittedName>
        <fullName evidence="7">Zinc finger protein</fullName>
    </submittedName>
</protein>
<dbReference type="STRING" id="1198029.A0A1U7LS79"/>
<keyword evidence="4" id="KW-0479">Metal-binding</keyword>
<evidence type="ECO:0000259" key="6">
    <source>
        <dbReference type="PROSITE" id="PS50157"/>
    </source>
</evidence>
<dbReference type="OrthoDB" id="342064at2759"/>
<dbReference type="AlphaFoldDB" id="A0A1U7LS79"/>